<organism evidence="1">
    <name type="scientific">marine sediment metagenome</name>
    <dbReference type="NCBI Taxonomy" id="412755"/>
    <lineage>
        <taxon>unclassified sequences</taxon>
        <taxon>metagenomes</taxon>
        <taxon>ecological metagenomes</taxon>
    </lineage>
</organism>
<comment type="caution">
    <text evidence="1">The sequence shown here is derived from an EMBL/GenBank/DDBJ whole genome shotgun (WGS) entry which is preliminary data.</text>
</comment>
<protein>
    <submittedName>
        <fullName evidence="1">Uncharacterized protein</fullName>
    </submittedName>
</protein>
<accession>A0A0F8Z542</accession>
<sequence length="87" mass="10311">MDKKFYIKGFNEISESPVFKDEEAYSWREASIRAKEYFEHRGFLKKVVIFEQKEGDKEKTAKLIFKNVSGAVEEVDVWTLSDIKRNK</sequence>
<proteinExistence type="predicted"/>
<evidence type="ECO:0000313" key="1">
    <source>
        <dbReference type="EMBL" id="KKK61514.1"/>
    </source>
</evidence>
<name>A0A0F8Z542_9ZZZZ</name>
<reference evidence="1" key="1">
    <citation type="journal article" date="2015" name="Nature">
        <title>Complex archaea that bridge the gap between prokaryotes and eukaryotes.</title>
        <authorList>
            <person name="Spang A."/>
            <person name="Saw J.H."/>
            <person name="Jorgensen S.L."/>
            <person name="Zaremba-Niedzwiedzka K."/>
            <person name="Martijn J."/>
            <person name="Lind A.E."/>
            <person name="van Eijk R."/>
            <person name="Schleper C."/>
            <person name="Guy L."/>
            <person name="Ettema T.J."/>
        </authorList>
    </citation>
    <scope>NUCLEOTIDE SEQUENCE</scope>
</reference>
<dbReference type="EMBL" id="LAZR01062436">
    <property type="protein sequence ID" value="KKK61514.1"/>
    <property type="molecule type" value="Genomic_DNA"/>
</dbReference>
<gene>
    <name evidence="1" type="ORF">LCGC14_3013580</name>
</gene>
<dbReference type="AlphaFoldDB" id="A0A0F8Z542"/>